<feature type="compositionally biased region" description="Basic and acidic residues" evidence="1">
    <location>
        <begin position="93"/>
        <end position="104"/>
    </location>
</feature>
<dbReference type="Proteomes" id="UP001525379">
    <property type="component" value="Unassembled WGS sequence"/>
</dbReference>
<accession>A0ABT2HVK4</accession>
<feature type="compositionally biased region" description="Low complexity" evidence="1">
    <location>
        <begin position="105"/>
        <end position="122"/>
    </location>
</feature>
<protein>
    <submittedName>
        <fullName evidence="2">Uncharacterized protein</fullName>
    </submittedName>
</protein>
<organism evidence="2 3">
    <name type="scientific">Pseudoclavibacter albus</name>
    <dbReference type="NCBI Taxonomy" id="272241"/>
    <lineage>
        <taxon>Bacteria</taxon>
        <taxon>Bacillati</taxon>
        <taxon>Actinomycetota</taxon>
        <taxon>Actinomycetes</taxon>
        <taxon>Micrococcales</taxon>
        <taxon>Microbacteriaceae</taxon>
        <taxon>Pseudoclavibacter</taxon>
    </lineage>
</organism>
<name>A0ABT2HVK4_9MICO</name>
<feature type="compositionally biased region" description="Polar residues" evidence="1">
    <location>
        <begin position="273"/>
        <end position="292"/>
    </location>
</feature>
<evidence type="ECO:0000313" key="2">
    <source>
        <dbReference type="EMBL" id="MCT2042180.1"/>
    </source>
</evidence>
<feature type="compositionally biased region" description="Basic and acidic residues" evidence="1">
    <location>
        <begin position="1"/>
        <end position="44"/>
    </location>
</feature>
<evidence type="ECO:0000313" key="3">
    <source>
        <dbReference type="Proteomes" id="UP001525379"/>
    </source>
</evidence>
<feature type="compositionally biased region" description="Low complexity" evidence="1">
    <location>
        <begin position="46"/>
        <end position="72"/>
    </location>
</feature>
<proteinExistence type="predicted"/>
<keyword evidence="3" id="KW-1185">Reference proteome</keyword>
<dbReference type="EMBL" id="JALXSQ010000005">
    <property type="protein sequence ID" value="MCT2042180.1"/>
    <property type="molecule type" value="Genomic_DNA"/>
</dbReference>
<sequence length="490" mass="51631">MSEQPMTRRERRELERREAERLEAERKAQEAAAAEAERKAREEVAAEAARAAEAAAQTQAESEAVSVAEPAAGMPTASDMPVVEVAQPMTRRQLRELERRREAEAAAAAAAAAPAEASAADASVMDEPKAAPEAESAVEPTAEATVEQAPDTTTEAVEDDVQTAPADDIQAEDVTADATPVTWSIHDTDDPAPATGQPSPLFPEVSAPRSRDEGPVLLWNPSATAEDAPRRARASFGLPVNEQLPVVRDTHQTPEPGSSPEDIDDYFSRLLETGQQDEPPTGSITMPSSLNVDETDALPRTAIERHDEQNEPGWRDTLNPAGAAAVDDETDGIDDPGILEELFGPRAANSAVSAKTVTGFTAPADTGEYVDHLSRSGAVDSDPLSWLPADRPDTTLMMLADDDADATVRLPAAVAPVVTTSESTPTSEAEADDALVPRTGSHMRKGAESASLEDDTEAIPTSWKIAAVGAGAAAVGVIILAWNLIQGWLG</sequence>
<reference evidence="2 3" key="1">
    <citation type="submission" date="2022-04" db="EMBL/GenBank/DDBJ databases">
        <title>Human microbiome associated bacterial genomes.</title>
        <authorList>
            <person name="Sandstrom S."/>
            <person name="Salamzade R."/>
            <person name="Kalan L.R."/>
        </authorList>
    </citation>
    <scope>NUCLEOTIDE SEQUENCE [LARGE SCALE GENOMIC DNA]</scope>
    <source>
        <strain evidence="3">p3-SID1799</strain>
    </source>
</reference>
<comment type="caution">
    <text evidence="2">The sequence shown here is derived from an EMBL/GenBank/DDBJ whole genome shotgun (WGS) entry which is preliminary data.</text>
</comment>
<evidence type="ECO:0000256" key="1">
    <source>
        <dbReference type="SAM" id="MobiDB-lite"/>
    </source>
</evidence>
<gene>
    <name evidence="2" type="ORF">M3D15_02320</name>
</gene>
<dbReference type="RefSeq" id="WP_206395312.1">
    <property type="nucleotide sequence ID" value="NZ_JAFDPW010000003.1"/>
</dbReference>
<feature type="region of interest" description="Disordered" evidence="1">
    <location>
        <begin position="1"/>
        <end position="334"/>
    </location>
</feature>